<evidence type="ECO:0000313" key="10">
    <source>
        <dbReference type="Proteomes" id="UP001598138"/>
    </source>
</evidence>
<proteinExistence type="inferred from homology"/>
<feature type="transmembrane region" description="Helical" evidence="7">
    <location>
        <begin position="6"/>
        <end position="22"/>
    </location>
</feature>
<feature type="transmembrane region" description="Helical" evidence="7">
    <location>
        <begin position="83"/>
        <end position="104"/>
    </location>
</feature>
<organism evidence="9 10">
    <name type="scientific">Aquirufa avitistagni</name>
    <dbReference type="NCBI Taxonomy" id="3104728"/>
    <lineage>
        <taxon>Bacteria</taxon>
        <taxon>Pseudomonadati</taxon>
        <taxon>Bacteroidota</taxon>
        <taxon>Cytophagia</taxon>
        <taxon>Cytophagales</taxon>
        <taxon>Flectobacillaceae</taxon>
        <taxon>Aquirufa</taxon>
    </lineage>
</organism>
<evidence type="ECO:0000259" key="8">
    <source>
        <dbReference type="Pfam" id="PF01618"/>
    </source>
</evidence>
<comment type="similarity">
    <text evidence="6">Belongs to the exbB/tolQ family.</text>
</comment>
<keyword evidence="10" id="KW-1185">Reference proteome</keyword>
<feature type="transmembrane region" description="Helical" evidence="7">
    <location>
        <begin position="43"/>
        <end position="71"/>
    </location>
</feature>
<keyword evidence="3 7" id="KW-0812">Transmembrane</keyword>
<keyword evidence="6" id="KW-0653">Protein transport</keyword>
<evidence type="ECO:0000256" key="6">
    <source>
        <dbReference type="RuleBase" id="RU004057"/>
    </source>
</evidence>
<evidence type="ECO:0000256" key="4">
    <source>
        <dbReference type="ARBA" id="ARBA00022989"/>
    </source>
</evidence>
<feature type="domain" description="MotA/TolQ/ExbB proton channel" evidence="8">
    <location>
        <begin position="35"/>
        <end position="116"/>
    </location>
</feature>
<evidence type="ECO:0000256" key="2">
    <source>
        <dbReference type="ARBA" id="ARBA00022475"/>
    </source>
</evidence>
<accession>A0ABW6DBD6</accession>
<dbReference type="Proteomes" id="UP001598138">
    <property type="component" value="Unassembled WGS sequence"/>
</dbReference>
<evidence type="ECO:0000256" key="3">
    <source>
        <dbReference type="ARBA" id="ARBA00022692"/>
    </source>
</evidence>
<evidence type="ECO:0000256" key="5">
    <source>
        <dbReference type="ARBA" id="ARBA00023136"/>
    </source>
</evidence>
<evidence type="ECO:0000256" key="7">
    <source>
        <dbReference type="SAM" id="Phobius"/>
    </source>
</evidence>
<comment type="subcellular location">
    <subcellularLocation>
        <location evidence="1">Cell membrane</location>
        <topology evidence="1">Multi-pass membrane protein</topology>
    </subcellularLocation>
    <subcellularLocation>
        <location evidence="6">Membrane</location>
        <topology evidence="6">Multi-pass membrane protein</topology>
    </subcellularLocation>
</comment>
<gene>
    <name evidence="9" type="ORF">U0R10_00380</name>
</gene>
<evidence type="ECO:0000313" key="9">
    <source>
        <dbReference type="EMBL" id="MFD3393064.1"/>
    </source>
</evidence>
<reference evidence="9 10" key="1">
    <citation type="submission" date="2024-03" db="EMBL/GenBank/DDBJ databases">
        <title>Aquirufa genome sequencing.</title>
        <authorList>
            <person name="Pitt A."/>
            <person name="Hahn M.W."/>
        </authorList>
    </citation>
    <scope>NUCLEOTIDE SEQUENCE [LARGE SCALE GENOMIC DNA]</scope>
    <source>
        <strain evidence="9 10">OSTEICH-129V</strain>
    </source>
</reference>
<protein>
    <submittedName>
        <fullName evidence="9">MotA/TolQ/ExbB proton channel family protein</fullName>
    </submittedName>
</protein>
<dbReference type="EMBL" id="JBBKXZ010000001">
    <property type="protein sequence ID" value="MFD3393064.1"/>
    <property type="molecule type" value="Genomic_DNA"/>
</dbReference>
<comment type="caution">
    <text evidence="9">The sequence shown here is derived from an EMBL/GenBank/DDBJ whole genome shotgun (WGS) entry which is preliminary data.</text>
</comment>
<name>A0ABW6DBD6_9BACT</name>
<sequence length="467" mass="53883">MEIIFPLIIFFLWSWFAISFFKKYRENQTSARFKNNDFWNNSYVFELIPSVFPTIGIFCTALGVTVGIWNFDTTNIEKSIPELLQGLKLAFIATMAGIIGLIIFQKAQAVIQKEIDENPLRPVRQTDELSALNKIINLLELSKSSNELNIERLIESIGVNLELKVENPLSKINQELITQTKKTVDIRVETIEFNRQLKTIREENKIDNQKSHLAFENILNKITNGNEVIASKFDEFSVLLRKNNTEALVEVMKKTTEQFNAQMSELINKLVKENFQELNNSVKNLNDWQKTNKAQINSLTTQYEKAVELFNTSSVKLEQVSKNTKILTDEGGKLSQLVTQLQKVMIDDTKFEEIVSKIHSTVDTLQNTTNEFEATTDKLNRWIRDERNFKEGAQIIINKLEEFRDLNGGVWDSYREELTKSIGIIKGTSERLGNDLDNINAEFYERLNDTFTNLDLLIQRFIPTGQK</sequence>
<keyword evidence="6" id="KW-0813">Transport</keyword>
<dbReference type="InterPro" id="IPR002898">
    <property type="entry name" value="MotA_ExbB_proton_chnl"/>
</dbReference>
<dbReference type="Pfam" id="PF01618">
    <property type="entry name" value="MotA_ExbB"/>
    <property type="match status" value="1"/>
</dbReference>
<dbReference type="RefSeq" id="WP_377981694.1">
    <property type="nucleotide sequence ID" value="NZ_JBBKXZ010000001.1"/>
</dbReference>
<keyword evidence="2" id="KW-1003">Cell membrane</keyword>
<keyword evidence="4 7" id="KW-1133">Transmembrane helix</keyword>
<evidence type="ECO:0000256" key="1">
    <source>
        <dbReference type="ARBA" id="ARBA00004651"/>
    </source>
</evidence>
<keyword evidence="5 7" id="KW-0472">Membrane</keyword>